<sequence>MDLTHFESSIEHMEEYISEPGGQQRLIEVLENIGGIRVGRNWSRKTMGFGMKTSISEEIKKDLVVKDLPSNFKRLLRKFAEELVIKRQRKKLEELMTGRGTSIIQHLLFVLKVRSTDLCDDVVKRCIEIIFAETELTKSIVTNSVSAYLVETIILVASESRLKKIWAKHLKGKLETMWRDDIANFVVQRLIDAAQTEELFNEVTSEIYPKLAEIFSYNRPGIGVCLAKANTKFPAAQEKFIDALMQAYYLNGSKKQYLVPLMLFTDPSKGKDRSRDVWLHGSLMLQYIFRYRNTYDVSKSFLVLDRDESITVATDKSGSHVVESFLQSETVPTVSKNEFVHKLMGCYAILQQDRFGTRIVDHLMNNGDQLLKNKIMEELCQPAPIGSLGGPRRYNNHRSSGSHHGGHHHGGMSDAPRRSYNQHGSGTGSSFGSGFSSGAGIGGTGSGWRNDLKRHHDDYKERPTKRYHRRDY</sequence>
<accession>A0A6G1SP66</accession>
<gene>
    <name evidence="4" type="ORF">g.84</name>
</gene>
<dbReference type="InterPro" id="IPR016024">
    <property type="entry name" value="ARM-type_fold"/>
</dbReference>
<dbReference type="AlphaFoldDB" id="A0A6G1SP66"/>
<dbReference type="Pfam" id="PF22493">
    <property type="entry name" value="PUF_NOP9"/>
    <property type="match status" value="1"/>
</dbReference>
<dbReference type="SMART" id="SM00025">
    <property type="entry name" value="Pumilio"/>
    <property type="match status" value="4"/>
</dbReference>
<dbReference type="PROSITE" id="PS50302">
    <property type="entry name" value="PUM"/>
    <property type="match status" value="2"/>
</dbReference>
<dbReference type="PANTHER" id="PTHR13102:SF0">
    <property type="entry name" value="NUCLEOLAR PROTEIN 9"/>
    <property type="match status" value="1"/>
</dbReference>
<feature type="compositionally biased region" description="Basic and acidic residues" evidence="3">
    <location>
        <begin position="450"/>
        <end position="472"/>
    </location>
</feature>
<evidence type="ECO:0000256" key="1">
    <source>
        <dbReference type="ARBA" id="ARBA00022737"/>
    </source>
</evidence>
<organism evidence="4">
    <name type="scientific">Aceria tosichella</name>
    <name type="common">wheat curl mite</name>
    <dbReference type="NCBI Taxonomy" id="561515"/>
    <lineage>
        <taxon>Eukaryota</taxon>
        <taxon>Metazoa</taxon>
        <taxon>Ecdysozoa</taxon>
        <taxon>Arthropoda</taxon>
        <taxon>Chelicerata</taxon>
        <taxon>Arachnida</taxon>
        <taxon>Acari</taxon>
        <taxon>Acariformes</taxon>
        <taxon>Trombidiformes</taxon>
        <taxon>Prostigmata</taxon>
        <taxon>Eupodina</taxon>
        <taxon>Eriophyoidea</taxon>
        <taxon>Eriophyidae</taxon>
        <taxon>Eriophyinae</taxon>
        <taxon>Aceriini</taxon>
        <taxon>Aceria</taxon>
    </lineage>
</organism>
<dbReference type="InterPro" id="IPR040000">
    <property type="entry name" value="NOP9"/>
</dbReference>
<proteinExistence type="predicted"/>
<dbReference type="GO" id="GO:0003723">
    <property type="term" value="F:RNA binding"/>
    <property type="evidence" value="ECO:0007669"/>
    <property type="project" value="InterPro"/>
</dbReference>
<dbReference type="GO" id="GO:0000472">
    <property type="term" value="P:endonucleolytic cleavage to generate mature 5'-end of SSU-rRNA from (SSU-rRNA, 5.8S rRNA, LSU-rRNA)"/>
    <property type="evidence" value="ECO:0007669"/>
    <property type="project" value="TreeGrafter"/>
</dbReference>
<dbReference type="SUPFAM" id="SSF48371">
    <property type="entry name" value="ARM repeat"/>
    <property type="match status" value="1"/>
</dbReference>
<feature type="repeat" description="Pumilio" evidence="2">
    <location>
        <begin position="169"/>
        <end position="205"/>
    </location>
</feature>
<dbReference type="GO" id="GO:0000447">
    <property type="term" value="P:endonucleolytic cleavage in ITS1 to separate SSU-rRNA from 5.8S rRNA and LSU-rRNA from tricistronic rRNA transcript (SSU-rRNA, 5.8S rRNA, LSU-rRNA)"/>
    <property type="evidence" value="ECO:0007669"/>
    <property type="project" value="TreeGrafter"/>
</dbReference>
<evidence type="ECO:0000256" key="3">
    <source>
        <dbReference type="SAM" id="MobiDB-lite"/>
    </source>
</evidence>
<protein>
    <submittedName>
        <fullName evidence="4">Pumilio domain-containing protein C14orf21</fullName>
    </submittedName>
</protein>
<dbReference type="GO" id="GO:0000056">
    <property type="term" value="P:ribosomal small subunit export from nucleus"/>
    <property type="evidence" value="ECO:0007669"/>
    <property type="project" value="TreeGrafter"/>
</dbReference>
<feature type="repeat" description="Pumilio" evidence="2">
    <location>
        <begin position="342"/>
        <end position="377"/>
    </location>
</feature>
<dbReference type="GO" id="GO:0030686">
    <property type="term" value="C:90S preribosome"/>
    <property type="evidence" value="ECO:0007669"/>
    <property type="project" value="TreeGrafter"/>
</dbReference>
<feature type="compositionally biased region" description="Gly residues" evidence="3">
    <location>
        <begin position="425"/>
        <end position="446"/>
    </location>
</feature>
<dbReference type="GO" id="GO:0000480">
    <property type="term" value="P:endonucleolytic cleavage in 5'-ETS of tricistronic rRNA transcript (SSU-rRNA, 5.8S rRNA, LSU-rRNA)"/>
    <property type="evidence" value="ECO:0007669"/>
    <property type="project" value="TreeGrafter"/>
</dbReference>
<dbReference type="Gene3D" id="1.25.10.10">
    <property type="entry name" value="Leucine-rich Repeat Variant"/>
    <property type="match status" value="2"/>
</dbReference>
<dbReference type="EMBL" id="GGYP01006919">
    <property type="protein sequence ID" value="MDE51690.1"/>
    <property type="molecule type" value="Transcribed_RNA"/>
</dbReference>
<dbReference type="GO" id="GO:0005730">
    <property type="term" value="C:nucleolus"/>
    <property type="evidence" value="ECO:0007669"/>
    <property type="project" value="TreeGrafter"/>
</dbReference>
<evidence type="ECO:0000313" key="4">
    <source>
        <dbReference type="EMBL" id="MDE51690.1"/>
    </source>
</evidence>
<dbReference type="InterPro" id="IPR011989">
    <property type="entry name" value="ARM-like"/>
</dbReference>
<dbReference type="InterPro" id="IPR001313">
    <property type="entry name" value="Pumilio_RNA-bd_rpt"/>
</dbReference>
<reference evidence="4" key="1">
    <citation type="submission" date="2018-10" db="EMBL/GenBank/DDBJ databases">
        <title>Transcriptome assembly of Aceria tosichella (Wheat curl mite) Type 2.</title>
        <authorList>
            <person name="Scully E.D."/>
            <person name="Geib S.M."/>
            <person name="Palmer N.A."/>
            <person name="Gupta A.K."/>
            <person name="Sarath G."/>
            <person name="Tatineni S."/>
        </authorList>
    </citation>
    <scope>NUCLEOTIDE SEQUENCE</scope>
    <source>
        <strain evidence="4">LincolnNE</strain>
    </source>
</reference>
<dbReference type="PANTHER" id="PTHR13102">
    <property type="entry name" value="NUCLEOLAR PROTEIN 9"/>
    <property type="match status" value="1"/>
</dbReference>
<name>A0A6G1SP66_9ACAR</name>
<feature type="compositionally biased region" description="Basic residues" evidence="3">
    <location>
        <begin position="394"/>
        <end position="410"/>
    </location>
</feature>
<feature type="region of interest" description="Disordered" evidence="3">
    <location>
        <begin position="386"/>
        <end position="472"/>
    </location>
</feature>
<dbReference type="GO" id="GO:0030688">
    <property type="term" value="C:preribosome, small subunit precursor"/>
    <property type="evidence" value="ECO:0007669"/>
    <property type="project" value="TreeGrafter"/>
</dbReference>
<keyword evidence="1" id="KW-0677">Repeat</keyword>
<evidence type="ECO:0000256" key="2">
    <source>
        <dbReference type="PROSITE-ProRule" id="PRU00317"/>
    </source>
</evidence>